<gene>
    <name evidence="2" type="ordered locus">Desti_2557</name>
</gene>
<reference evidence="3" key="1">
    <citation type="submission" date="2012-06" db="EMBL/GenBank/DDBJ databases">
        <title>Complete sequence of chromosome of Desulfomonile tiedjei DSM 6799.</title>
        <authorList>
            <person name="Lucas S."/>
            <person name="Copeland A."/>
            <person name="Lapidus A."/>
            <person name="Glavina del Rio T."/>
            <person name="Dalin E."/>
            <person name="Tice H."/>
            <person name="Bruce D."/>
            <person name="Goodwin L."/>
            <person name="Pitluck S."/>
            <person name="Peters L."/>
            <person name="Ovchinnikova G."/>
            <person name="Zeytun A."/>
            <person name="Lu M."/>
            <person name="Kyrpides N."/>
            <person name="Mavromatis K."/>
            <person name="Ivanova N."/>
            <person name="Brettin T."/>
            <person name="Detter J.C."/>
            <person name="Han C."/>
            <person name="Larimer F."/>
            <person name="Land M."/>
            <person name="Hauser L."/>
            <person name="Markowitz V."/>
            <person name="Cheng J.-F."/>
            <person name="Hugenholtz P."/>
            <person name="Woyke T."/>
            <person name="Wu D."/>
            <person name="Spring S."/>
            <person name="Schroeder M."/>
            <person name="Brambilla E."/>
            <person name="Klenk H.-P."/>
            <person name="Eisen J.A."/>
        </authorList>
    </citation>
    <scope>NUCLEOTIDE SEQUENCE [LARGE SCALE GENOMIC DNA]</scope>
    <source>
        <strain evidence="3">ATCC 49306 / DSM 6799 / DCB-1</strain>
    </source>
</reference>
<accession>I4C6P6</accession>
<protein>
    <submittedName>
        <fullName evidence="2">Uncharacterized protein</fullName>
    </submittedName>
</protein>
<dbReference type="HOGENOM" id="CLU_1203257_0_0_7"/>
<feature type="region of interest" description="Disordered" evidence="1">
    <location>
        <begin position="45"/>
        <end position="84"/>
    </location>
</feature>
<organism evidence="2 3">
    <name type="scientific">Desulfomonile tiedjei (strain ATCC 49306 / DSM 6799 / DCB-1)</name>
    <dbReference type="NCBI Taxonomy" id="706587"/>
    <lineage>
        <taxon>Bacteria</taxon>
        <taxon>Pseudomonadati</taxon>
        <taxon>Thermodesulfobacteriota</taxon>
        <taxon>Desulfomonilia</taxon>
        <taxon>Desulfomonilales</taxon>
        <taxon>Desulfomonilaceae</taxon>
        <taxon>Desulfomonile</taxon>
    </lineage>
</organism>
<feature type="region of interest" description="Disordered" evidence="1">
    <location>
        <begin position="199"/>
        <end position="230"/>
    </location>
</feature>
<dbReference type="KEGG" id="dti:Desti_2557"/>
<proteinExistence type="predicted"/>
<evidence type="ECO:0000313" key="2">
    <source>
        <dbReference type="EMBL" id="AFM25237.1"/>
    </source>
</evidence>
<keyword evidence="3" id="KW-1185">Reference proteome</keyword>
<evidence type="ECO:0000256" key="1">
    <source>
        <dbReference type="SAM" id="MobiDB-lite"/>
    </source>
</evidence>
<dbReference type="AlphaFoldDB" id="I4C6P6"/>
<dbReference type="STRING" id="706587.Desti_2557"/>
<evidence type="ECO:0000313" key="3">
    <source>
        <dbReference type="Proteomes" id="UP000006055"/>
    </source>
</evidence>
<dbReference type="Proteomes" id="UP000006055">
    <property type="component" value="Chromosome"/>
</dbReference>
<dbReference type="EMBL" id="CP003360">
    <property type="protein sequence ID" value="AFM25237.1"/>
    <property type="molecule type" value="Genomic_DNA"/>
</dbReference>
<dbReference type="RefSeq" id="WP_014810379.1">
    <property type="nucleotide sequence ID" value="NC_018025.1"/>
</dbReference>
<name>I4C6P6_DESTA</name>
<sequence length="230" mass="25705">MRRGKNLMGPSEFIGEMPREQIVDSANVDTRCTCDAGSELFPRSYMSRKTTAKDEEVRDDPTETDRFQEPTVAQQSVSRKALKSKVPSLRKTKITLHGRISELFSGKLTTKSPAVSETPETLQLDTVETVDATTDIREEKVISESASQQIAAEPKPAAIPITETVIIPTPVKRRRIPKEELAAEPAKPLKIIRRRREEEPKVFETSRHGVPKSMLEGTTIGLDEELEPAR</sequence>
<feature type="compositionally biased region" description="Basic and acidic residues" evidence="1">
    <location>
        <begin position="51"/>
        <end position="68"/>
    </location>
</feature>